<evidence type="ECO:0000256" key="1">
    <source>
        <dbReference type="ARBA" id="ARBA00000085"/>
    </source>
</evidence>
<keyword evidence="11" id="KW-1185">Reference proteome</keyword>
<evidence type="ECO:0000259" key="9">
    <source>
        <dbReference type="PROSITE" id="PS50109"/>
    </source>
</evidence>
<dbReference type="Pfam" id="PF02518">
    <property type="entry name" value="HATPase_c"/>
    <property type="match status" value="1"/>
</dbReference>
<dbReference type="InterPro" id="IPR035965">
    <property type="entry name" value="PAS-like_dom_sf"/>
</dbReference>
<dbReference type="PRINTS" id="PR00344">
    <property type="entry name" value="BCTRLSENSOR"/>
</dbReference>
<dbReference type="SUPFAM" id="SSF47384">
    <property type="entry name" value="Homodimeric domain of signal transducing histidine kinase"/>
    <property type="match status" value="1"/>
</dbReference>
<organism evidence="10 11">
    <name type="scientific">Solimonas marina</name>
    <dbReference type="NCBI Taxonomy" id="2714601"/>
    <lineage>
        <taxon>Bacteria</taxon>
        <taxon>Pseudomonadati</taxon>
        <taxon>Pseudomonadota</taxon>
        <taxon>Gammaproteobacteria</taxon>
        <taxon>Nevskiales</taxon>
        <taxon>Nevskiaceae</taxon>
        <taxon>Solimonas</taxon>
    </lineage>
</organism>
<reference evidence="10" key="1">
    <citation type="submission" date="2020-03" db="EMBL/GenBank/DDBJ databases">
        <title>Solimonas marina sp. nov., isolated from deep seawater of the Pacific Ocean.</title>
        <authorList>
            <person name="Liu X."/>
            <person name="Lai Q."/>
            <person name="Sun F."/>
            <person name="Gai Y."/>
            <person name="Li G."/>
            <person name="Shao Z."/>
        </authorList>
    </citation>
    <scope>NUCLEOTIDE SEQUENCE</scope>
    <source>
        <strain evidence="10">C16B3</strain>
    </source>
</reference>
<evidence type="ECO:0000256" key="5">
    <source>
        <dbReference type="ARBA" id="ARBA00022741"/>
    </source>
</evidence>
<dbReference type="Proteomes" id="UP000653472">
    <property type="component" value="Unassembled WGS sequence"/>
</dbReference>
<dbReference type="Pfam" id="PF00512">
    <property type="entry name" value="HisKA"/>
    <property type="match status" value="1"/>
</dbReference>
<keyword evidence="6 10" id="KW-0418">Kinase</keyword>
<dbReference type="InterPro" id="IPR036097">
    <property type="entry name" value="HisK_dim/P_sf"/>
</dbReference>
<keyword evidence="4" id="KW-0808">Transferase</keyword>
<name>A0A970B4E0_9GAMM</name>
<dbReference type="Gene3D" id="3.30.450.20">
    <property type="entry name" value="PAS domain"/>
    <property type="match status" value="1"/>
</dbReference>
<evidence type="ECO:0000256" key="4">
    <source>
        <dbReference type="ARBA" id="ARBA00022679"/>
    </source>
</evidence>
<evidence type="ECO:0000256" key="2">
    <source>
        <dbReference type="ARBA" id="ARBA00012438"/>
    </source>
</evidence>
<dbReference type="RefSeq" id="WP_168147473.1">
    <property type="nucleotide sequence ID" value="NZ_JAAVXB010000003.1"/>
</dbReference>
<dbReference type="InterPro" id="IPR004358">
    <property type="entry name" value="Sig_transdc_His_kin-like_C"/>
</dbReference>
<dbReference type="PROSITE" id="PS50109">
    <property type="entry name" value="HIS_KIN"/>
    <property type="match status" value="1"/>
</dbReference>
<dbReference type="PANTHER" id="PTHR42878">
    <property type="entry name" value="TWO-COMPONENT HISTIDINE KINASE"/>
    <property type="match status" value="1"/>
</dbReference>
<proteinExistence type="predicted"/>
<dbReference type="Gene3D" id="1.10.287.130">
    <property type="match status" value="1"/>
</dbReference>
<evidence type="ECO:0000256" key="8">
    <source>
        <dbReference type="ARBA" id="ARBA00023012"/>
    </source>
</evidence>
<dbReference type="InterPro" id="IPR003594">
    <property type="entry name" value="HATPase_dom"/>
</dbReference>
<accession>A0A970B4E0</accession>
<dbReference type="InterPro" id="IPR050351">
    <property type="entry name" value="BphY/WalK/GraS-like"/>
</dbReference>
<comment type="caution">
    <text evidence="10">The sequence shown here is derived from an EMBL/GenBank/DDBJ whole genome shotgun (WGS) entry which is preliminary data.</text>
</comment>
<keyword evidence="3" id="KW-0597">Phosphoprotein</keyword>
<dbReference type="PANTHER" id="PTHR42878:SF7">
    <property type="entry name" value="SENSOR HISTIDINE KINASE GLRK"/>
    <property type="match status" value="1"/>
</dbReference>
<evidence type="ECO:0000256" key="6">
    <source>
        <dbReference type="ARBA" id="ARBA00022777"/>
    </source>
</evidence>
<dbReference type="InterPro" id="IPR036890">
    <property type="entry name" value="HATPase_C_sf"/>
</dbReference>
<dbReference type="GO" id="GO:0030295">
    <property type="term" value="F:protein kinase activator activity"/>
    <property type="evidence" value="ECO:0007669"/>
    <property type="project" value="TreeGrafter"/>
</dbReference>
<dbReference type="SUPFAM" id="SSF55874">
    <property type="entry name" value="ATPase domain of HSP90 chaperone/DNA topoisomerase II/histidine kinase"/>
    <property type="match status" value="1"/>
</dbReference>
<dbReference type="GO" id="GO:0000156">
    <property type="term" value="F:phosphorelay response regulator activity"/>
    <property type="evidence" value="ECO:0007669"/>
    <property type="project" value="TreeGrafter"/>
</dbReference>
<dbReference type="EMBL" id="JAAVXB010000003">
    <property type="protein sequence ID" value="NKF22237.1"/>
    <property type="molecule type" value="Genomic_DNA"/>
</dbReference>
<keyword evidence="5" id="KW-0547">Nucleotide-binding</keyword>
<dbReference type="InterPro" id="IPR005467">
    <property type="entry name" value="His_kinase_dom"/>
</dbReference>
<dbReference type="SMART" id="SM00388">
    <property type="entry name" value="HisKA"/>
    <property type="match status" value="1"/>
</dbReference>
<dbReference type="SMART" id="SM00387">
    <property type="entry name" value="HATPase_c"/>
    <property type="match status" value="1"/>
</dbReference>
<evidence type="ECO:0000256" key="7">
    <source>
        <dbReference type="ARBA" id="ARBA00022840"/>
    </source>
</evidence>
<dbReference type="GO" id="GO:0000155">
    <property type="term" value="F:phosphorelay sensor kinase activity"/>
    <property type="evidence" value="ECO:0007669"/>
    <property type="project" value="InterPro"/>
</dbReference>
<sequence length="490" mass="52747">MSESPTFAAAALPPEDLRALEAFRQSAQMTVMVGADGSVLAVSPAALAELPALEHSSAWTVFGATGADPAQLCVEAGRRGWAGGAMQLQTATGRAWFSLDVRATHDPLGGAPAYVINLSDLSTHRALEARASQSERTLQLVLKVAPVALLISDRQDGRLLFATAAASRLLALPEDAHGDVVARLYAAHADHDAMRSAIGAGDTYGPVDVEGRAFNGAALSLRISAVPCVYEGRLAIVTTLLDIDEVRRSERALQAALEHERDLNQLQRRFVSMLSHEFRVPLAVIDSSAQRMMRKAYDMSADDIRKRGVRIRAAVARLTETVDTLLEDARMAEGSLEFSPRRIDLIPLMRAIIQQQAELQLRPRIEFAHDESLKVDADPFMVEHMFANLLSNAVKYAPDSDCVWVGAGQQGDRAEIVVRDQGVGIPAGELQQICNRFFRASTSAGIPGTGLGLHLVRQLAERHGGELRLDSAAGAGTTATLSLPIHQAPR</sequence>
<evidence type="ECO:0000256" key="3">
    <source>
        <dbReference type="ARBA" id="ARBA00022553"/>
    </source>
</evidence>
<feature type="domain" description="Histidine kinase" evidence="9">
    <location>
        <begin position="273"/>
        <end position="487"/>
    </location>
</feature>
<keyword evidence="7" id="KW-0067">ATP-binding</keyword>
<dbReference type="CDD" id="cd00082">
    <property type="entry name" value="HisKA"/>
    <property type="match status" value="1"/>
</dbReference>
<comment type="catalytic activity">
    <reaction evidence="1">
        <text>ATP + protein L-histidine = ADP + protein N-phospho-L-histidine.</text>
        <dbReference type="EC" id="2.7.13.3"/>
    </reaction>
</comment>
<dbReference type="GO" id="GO:0007234">
    <property type="term" value="P:osmosensory signaling via phosphorelay pathway"/>
    <property type="evidence" value="ECO:0007669"/>
    <property type="project" value="TreeGrafter"/>
</dbReference>
<protein>
    <recommendedName>
        <fullName evidence="2">histidine kinase</fullName>
        <ecNumber evidence="2">2.7.13.3</ecNumber>
    </recommendedName>
</protein>
<evidence type="ECO:0000313" key="10">
    <source>
        <dbReference type="EMBL" id="NKF22237.1"/>
    </source>
</evidence>
<gene>
    <name evidence="10" type="ORF">G7Y82_07895</name>
</gene>
<dbReference type="InterPro" id="IPR003661">
    <property type="entry name" value="HisK_dim/P_dom"/>
</dbReference>
<keyword evidence="8" id="KW-0902">Two-component regulatory system</keyword>
<dbReference type="SUPFAM" id="SSF55785">
    <property type="entry name" value="PYP-like sensor domain (PAS domain)"/>
    <property type="match status" value="1"/>
</dbReference>
<dbReference type="EC" id="2.7.13.3" evidence="2"/>
<dbReference type="AlphaFoldDB" id="A0A970B4E0"/>
<evidence type="ECO:0000313" key="11">
    <source>
        <dbReference type="Proteomes" id="UP000653472"/>
    </source>
</evidence>
<dbReference type="Gene3D" id="3.30.565.10">
    <property type="entry name" value="Histidine kinase-like ATPase, C-terminal domain"/>
    <property type="match status" value="1"/>
</dbReference>
<dbReference type="CDD" id="cd00075">
    <property type="entry name" value="HATPase"/>
    <property type="match status" value="1"/>
</dbReference>
<dbReference type="GO" id="GO:0005524">
    <property type="term" value="F:ATP binding"/>
    <property type="evidence" value="ECO:0007669"/>
    <property type="project" value="UniProtKB-KW"/>
</dbReference>